<sequence>MKTKAAVLWEYGSDWSVEEVELDDPGPHEVRVKLAASGLCHSDDHVRTGDLQVRLPMVGGHEGAGVVEAVGSAVTTVKPGDHVVLMFVPACGRCRWCATGHSNLCDLGAYLMIGEEIGGGFRIHARGQDVSTMCILGTFSPYCVVHETSVVKIDDDIPLDKAALVGCGVTTGWGSAVYLGETRPGDTVVVVGIGGIGAAALQGARHAGAKYIMAIDPVPWKREMALKLGATHVAESMEAALEPLVELTRGQLADVAILTVGVARGAHIGPLMSLVAKNGRAVVTAVAPHYEEQVSLKLHDLTFFQKQLRGGLFGGANPRADIPKLLELYRKGDILLDEMITRTYTLEEINQGYADMMEGKNIRGLIRFDD</sequence>
<dbReference type="InterPro" id="IPR013149">
    <property type="entry name" value="ADH-like_C"/>
</dbReference>
<dbReference type="Proteomes" id="UP000319213">
    <property type="component" value="Unassembled WGS sequence"/>
</dbReference>
<evidence type="ECO:0000313" key="9">
    <source>
        <dbReference type="Proteomes" id="UP000319213"/>
    </source>
</evidence>
<gene>
    <name evidence="8" type="ORF">FHX40_2334</name>
</gene>
<evidence type="ECO:0000256" key="1">
    <source>
        <dbReference type="ARBA" id="ARBA00008072"/>
    </source>
</evidence>
<dbReference type="GO" id="GO:0008270">
    <property type="term" value="F:zinc ion binding"/>
    <property type="evidence" value="ECO:0007669"/>
    <property type="project" value="InterPro"/>
</dbReference>
<feature type="domain" description="Enoyl reductase (ER)" evidence="7">
    <location>
        <begin position="12"/>
        <end position="366"/>
    </location>
</feature>
<dbReference type="InterPro" id="IPR020843">
    <property type="entry name" value="ER"/>
</dbReference>
<dbReference type="CDD" id="cd08279">
    <property type="entry name" value="Zn_ADH_class_III"/>
    <property type="match status" value="1"/>
</dbReference>
<dbReference type="GO" id="GO:0046294">
    <property type="term" value="P:formaldehyde catabolic process"/>
    <property type="evidence" value="ECO:0007669"/>
    <property type="project" value="TreeGrafter"/>
</dbReference>
<dbReference type="SUPFAM" id="SSF50129">
    <property type="entry name" value="GroES-like"/>
    <property type="match status" value="2"/>
</dbReference>
<organism evidence="8 9">
    <name type="scientific">Thermopolyspora flexuosa</name>
    <dbReference type="NCBI Taxonomy" id="103836"/>
    <lineage>
        <taxon>Bacteria</taxon>
        <taxon>Bacillati</taxon>
        <taxon>Actinomycetota</taxon>
        <taxon>Actinomycetes</taxon>
        <taxon>Streptosporangiales</taxon>
        <taxon>Streptosporangiaceae</taxon>
        <taxon>Thermopolyspora</taxon>
    </lineage>
</organism>
<comment type="cofactor">
    <cofactor evidence="6">
        <name>Zn(2+)</name>
        <dbReference type="ChEBI" id="CHEBI:29105"/>
    </cofactor>
</comment>
<dbReference type="GO" id="GO:0051903">
    <property type="term" value="F:S-(hydroxymethyl)glutathione dehydrogenase [NAD(P)+] activity"/>
    <property type="evidence" value="ECO:0007669"/>
    <property type="project" value="TreeGrafter"/>
</dbReference>
<dbReference type="Gene3D" id="3.40.50.720">
    <property type="entry name" value="NAD(P)-binding Rossmann-like Domain"/>
    <property type="match status" value="1"/>
</dbReference>
<evidence type="ECO:0000256" key="2">
    <source>
        <dbReference type="ARBA" id="ARBA00022723"/>
    </source>
</evidence>
<dbReference type="PANTHER" id="PTHR43880">
    <property type="entry name" value="ALCOHOL DEHYDROGENASE"/>
    <property type="match status" value="1"/>
</dbReference>
<dbReference type="InterPro" id="IPR013154">
    <property type="entry name" value="ADH-like_N"/>
</dbReference>
<keyword evidence="3 6" id="KW-0862">Zinc</keyword>
<dbReference type="RefSeq" id="WP_142259609.1">
    <property type="nucleotide sequence ID" value="NZ_BMPV01000001.1"/>
</dbReference>
<evidence type="ECO:0000313" key="8">
    <source>
        <dbReference type="EMBL" id="TQM75622.1"/>
    </source>
</evidence>
<dbReference type="PROSITE" id="PS00059">
    <property type="entry name" value="ADH_ZINC"/>
    <property type="match status" value="1"/>
</dbReference>
<dbReference type="AlphaFoldDB" id="A0A543IYG2"/>
<keyword evidence="4" id="KW-0560">Oxidoreductase</keyword>
<accession>A0A543IYG2</accession>
<evidence type="ECO:0000256" key="6">
    <source>
        <dbReference type="RuleBase" id="RU361277"/>
    </source>
</evidence>
<evidence type="ECO:0000259" key="7">
    <source>
        <dbReference type="SMART" id="SM00829"/>
    </source>
</evidence>
<dbReference type="InterPro" id="IPR002328">
    <property type="entry name" value="ADH_Zn_CS"/>
</dbReference>
<dbReference type="EMBL" id="VFPQ01000001">
    <property type="protein sequence ID" value="TQM75622.1"/>
    <property type="molecule type" value="Genomic_DNA"/>
</dbReference>
<dbReference type="Gene3D" id="3.90.180.10">
    <property type="entry name" value="Medium-chain alcohol dehydrogenases, catalytic domain"/>
    <property type="match status" value="1"/>
</dbReference>
<dbReference type="OrthoDB" id="334894at2"/>
<reference evidence="8 9" key="1">
    <citation type="submission" date="2019-06" db="EMBL/GenBank/DDBJ databases">
        <title>Sequencing the genomes of 1000 actinobacteria strains.</title>
        <authorList>
            <person name="Klenk H.-P."/>
        </authorList>
    </citation>
    <scope>NUCLEOTIDE SEQUENCE [LARGE SCALE GENOMIC DNA]</scope>
    <source>
        <strain evidence="8 9">DSM 43186</strain>
    </source>
</reference>
<keyword evidence="5" id="KW-0520">NAD</keyword>
<dbReference type="PANTHER" id="PTHR43880:SF12">
    <property type="entry name" value="ALCOHOL DEHYDROGENASE CLASS-3"/>
    <property type="match status" value="1"/>
</dbReference>
<evidence type="ECO:0000256" key="5">
    <source>
        <dbReference type="ARBA" id="ARBA00023027"/>
    </source>
</evidence>
<keyword evidence="9" id="KW-1185">Reference proteome</keyword>
<dbReference type="InterPro" id="IPR011032">
    <property type="entry name" value="GroES-like_sf"/>
</dbReference>
<comment type="similarity">
    <text evidence="1 6">Belongs to the zinc-containing alcohol dehydrogenase family.</text>
</comment>
<dbReference type="InterPro" id="IPR023921">
    <property type="entry name" value="ADH_Zn_actinomycetes"/>
</dbReference>
<keyword evidence="2 6" id="KW-0479">Metal-binding</keyword>
<dbReference type="GO" id="GO:0005829">
    <property type="term" value="C:cytosol"/>
    <property type="evidence" value="ECO:0007669"/>
    <property type="project" value="TreeGrafter"/>
</dbReference>
<protein>
    <submittedName>
        <fullName evidence="8">S-(Hydroxymethyl)glutathione dehydrogenase/alcohol dehydrogenase</fullName>
    </submittedName>
</protein>
<dbReference type="NCBIfam" id="TIGR03989">
    <property type="entry name" value="Rxyl_3153"/>
    <property type="match status" value="1"/>
</dbReference>
<dbReference type="InterPro" id="IPR036291">
    <property type="entry name" value="NAD(P)-bd_dom_sf"/>
</dbReference>
<name>A0A543IYG2_9ACTN</name>
<comment type="caution">
    <text evidence="8">The sequence shown here is derived from an EMBL/GenBank/DDBJ whole genome shotgun (WGS) entry which is preliminary data.</text>
</comment>
<dbReference type="SUPFAM" id="SSF51735">
    <property type="entry name" value="NAD(P)-binding Rossmann-fold domains"/>
    <property type="match status" value="1"/>
</dbReference>
<proteinExistence type="inferred from homology"/>
<dbReference type="Pfam" id="PF00107">
    <property type="entry name" value="ADH_zinc_N"/>
    <property type="match status" value="1"/>
</dbReference>
<evidence type="ECO:0000256" key="3">
    <source>
        <dbReference type="ARBA" id="ARBA00022833"/>
    </source>
</evidence>
<dbReference type="Pfam" id="PF08240">
    <property type="entry name" value="ADH_N"/>
    <property type="match status" value="1"/>
</dbReference>
<evidence type="ECO:0000256" key="4">
    <source>
        <dbReference type="ARBA" id="ARBA00023002"/>
    </source>
</evidence>
<dbReference type="SMART" id="SM00829">
    <property type="entry name" value="PKS_ER"/>
    <property type="match status" value="1"/>
</dbReference>